<evidence type="ECO:0000313" key="8">
    <source>
        <dbReference type="EMBL" id="PJZ71795.1"/>
    </source>
</evidence>
<keyword evidence="9" id="KW-1185">Reference proteome</keyword>
<reference evidence="9 10" key="1">
    <citation type="submission" date="2017-07" db="EMBL/GenBank/DDBJ databases">
        <title>Leptospira spp. isolated from tropical soils.</title>
        <authorList>
            <person name="Thibeaux R."/>
            <person name="Iraola G."/>
            <person name="Ferres I."/>
            <person name="Bierque E."/>
            <person name="Girault D."/>
            <person name="Soupe-Gilbert M.-E."/>
            <person name="Picardeau M."/>
            <person name="Goarant C."/>
        </authorList>
    </citation>
    <scope>NUCLEOTIDE SEQUENCE [LARGE SCALE GENOMIC DNA]</scope>
    <source>
        <strain evidence="8 10">FH1-B-B1</strain>
        <strain evidence="7 9">FH1-B-C1</strain>
    </source>
</reference>
<evidence type="ECO:0000313" key="7">
    <source>
        <dbReference type="EMBL" id="PJZ69086.1"/>
    </source>
</evidence>
<dbReference type="EMBL" id="NPDY01000012">
    <property type="protein sequence ID" value="PJZ69086.1"/>
    <property type="molecule type" value="Genomic_DNA"/>
</dbReference>
<dbReference type="RefSeq" id="WP_100714378.1">
    <property type="nucleotide sequence ID" value="NZ_NPDY01000012.1"/>
</dbReference>
<dbReference type="Gene3D" id="3.20.20.70">
    <property type="entry name" value="Aldolase class I"/>
    <property type="match status" value="1"/>
</dbReference>
<organism evidence="8 10">
    <name type="scientific">Leptospira perolatii</name>
    <dbReference type="NCBI Taxonomy" id="2023191"/>
    <lineage>
        <taxon>Bacteria</taxon>
        <taxon>Pseudomonadati</taxon>
        <taxon>Spirochaetota</taxon>
        <taxon>Spirochaetia</taxon>
        <taxon>Leptospirales</taxon>
        <taxon>Leptospiraceae</taxon>
        <taxon>Leptospira</taxon>
    </lineage>
</organism>
<evidence type="ECO:0000313" key="9">
    <source>
        <dbReference type="Proteomes" id="UP000231962"/>
    </source>
</evidence>
<feature type="domain" description="Radical SAM core" evidence="6">
    <location>
        <begin position="1"/>
        <end position="217"/>
    </location>
</feature>
<dbReference type="InterPro" id="IPR013785">
    <property type="entry name" value="Aldolase_TIM"/>
</dbReference>
<dbReference type="GO" id="GO:0046872">
    <property type="term" value="F:metal ion binding"/>
    <property type="evidence" value="ECO:0007669"/>
    <property type="project" value="UniProtKB-KW"/>
</dbReference>
<gene>
    <name evidence="7" type="ORF">CH360_12440</name>
    <name evidence="8" type="ORF">CH373_17595</name>
</gene>
<keyword evidence="5" id="KW-0411">Iron-sulfur</keyword>
<dbReference type="SFLD" id="SFLDS00029">
    <property type="entry name" value="Radical_SAM"/>
    <property type="match status" value="1"/>
</dbReference>
<evidence type="ECO:0000256" key="4">
    <source>
        <dbReference type="ARBA" id="ARBA00023004"/>
    </source>
</evidence>
<dbReference type="CDD" id="cd01335">
    <property type="entry name" value="Radical_SAM"/>
    <property type="match status" value="1"/>
</dbReference>
<evidence type="ECO:0000256" key="2">
    <source>
        <dbReference type="ARBA" id="ARBA00022691"/>
    </source>
</evidence>
<dbReference type="PROSITE" id="PS51918">
    <property type="entry name" value="RADICAL_SAM"/>
    <property type="match status" value="1"/>
</dbReference>
<sequence>MNLTEWLTIELTTKCDLRCNNCFALAALESKSSMSLERAKGIVEEGWKSGFKNLHLTGGEVTLWKGLFELLDYSFQIGYRSVYFNTHGGYLSEEYCSRLAQYLDKITLTISLNGPEEIHETVRGKGTYSKAIEGIANALSYNLKVELFVVVGKRLLSVLPGFVHSIMNLFPRLEKVTLIQLHRVESDYYDVRKDLLTPSEYIQMIQIANFLKLYGFPMTILDNSLSNVVSHKIGMQYLPHSPNIEGEGRLVVLLDGKITGSHSSRSEFGKYEKGAFQRILASEEYLRRTGKDREICPDCRHFSDCSTNMNPRPSLEYCDFESVPFCKRVMDLLEFS</sequence>
<evidence type="ECO:0000256" key="1">
    <source>
        <dbReference type="ARBA" id="ARBA00001966"/>
    </source>
</evidence>
<dbReference type="SUPFAM" id="SSF102114">
    <property type="entry name" value="Radical SAM enzymes"/>
    <property type="match status" value="1"/>
</dbReference>
<dbReference type="OrthoDB" id="9808591at2"/>
<dbReference type="SFLD" id="SFLDG01067">
    <property type="entry name" value="SPASM/twitch_domain_containing"/>
    <property type="match status" value="1"/>
</dbReference>
<dbReference type="Pfam" id="PF04055">
    <property type="entry name" value="Radical_SAM"/>
    <property type="match status" value="1"/>
</dbReference>
<dbReference type="InterPro" id="IPR058240">
    <property type="entry name" value="rSAM_sf"/>
</dbReference>
<dbReference type="InterPro" id="IPR007197">
    <property type="entry name" value="rSAM"/>
</dbReference>
<dbReference type="InterPro" id="IPR050377">
    <property type="entry name" value="Radical_SAM_PqqE_MftC-like"/>
</dbReference>
<dbReference type="PANTHER" id="PTHR11228:SF7">
    <property type="entry name" value="PQQA PEPTIDE CYCLASE"/>
    <property type="match status" value="1"/>
</dbReference>
<accession>A0A2M9ZIA3</accession>
<comment type="cofactor">
    <cofactor evidence="1">
        <name>[4Fe-4S] cluster</name>
        <dbReference type="ChEBI" id="CHEBI:49883"/>
    </cofactor>
</comment>
<evidence type="ECO:0000313" key="10">
    <source>
        <dbReference type="Proteomes" id="UP000231990"/>
    </source>
</evidence>
<dbReference type="GO" id="GO:0003824">
    <property type="term" value="F:catalytic activity"/>
    <property type="evidence" value="ECO:0007669"/>
    <property type="project" value="InterPro"/>
</dbReference>
<evidence type="ECO:0000256" key="5">
    <source>
        <dbReference type="ARBA" id="ARBA00023014"/>
    </source>
</evidence>
<keyword evidence="3" id="KW-0479">Metal-binding</keyword>
<keyword evidence="2" id="KW-0949">S-adenosyl-L-methionine</keyword>
<comment type="caution">
    <text evidence="8">The sequence shown here is derived from an EMBL/GenBank/DDBJ whole genome shotgun (WGS) entry which is preliminary data.</text>
</comment>
<dbReference type="AlphaFoldDB" id="A0A2M9ZIA3"/>
<evidence type="ECO:0000259" key="6">
    <source>
        <dbReference type="PROSITE" id="PS51918"/>
    </source>
</evidence>
<dbReference type="Proteomes" id="UP000231962">
    <property type="component" value="Unassembled WGS sequence"/>
</dbReference>
<dbReference type="PANTHER" id="PTHR11228">
    <property type="entry name" value="RADICAL SAM DOMAIN PROTEIN"/>
    <property type="match status" value="1"/>
</dbReference>
<dbReference type="Proteomes" id="UP000231990">
    <property type="component" value="Unassembled WGS sequence"/>
</dbReference>
<protein>
    <recommendedName>
        <fullName evidence="6">Radical SAM core domain-containing protein</fullName>
    </recommendedName>
</protein>
<evidence type="ECO:0000256" key="3">
    <source>
        <dbReference type="ARBA" id="ARBA00022723"/>
    </source>
</evidence>
<keyword evidence="4" id="KW-0408">Iron</keyword>
<dbReference type="GO" id="GO:0051536">
    <property type="term" value="F:iron-sulfur cluster binding"/>
    <property type="evidence" value="ECO:0007669"/>
    <property type="project" value="UniProtKB-KW"/>
</dbReference>
<proteinExistence type="predicted"/>
<dbReference type="EMBL" id="NPDZ01000019">
    <property type="protein sequence ID" value="PJZ71795.1"/>
    <property type="molecule type" value="Genomic_DNA"/>
</dbReference>
<name>A0A2M9ZIA3_9LEPT</name>